<dbReference type="Proteomes" id="UP001244443">
    <property type="component" value="Chromosome"/>
</dbReference>
<name>A0AA51N776_9BACT</name>
<dbReference type="EMBL" id="CP129970">
    <property type="protein sequence ID" value="WMN06895.1"/>
    <property type="molecule type" value="Genomic_DNA"/>
</dbReference>
<gene>
    <name evidence="2" type="ORF">QYS48_34145</name>
</gene>
<evidence type="ECO:0000313" key="2">
    <source>
        <dbReference type="EMBL" id="WMN06895.1"/>
    </source>
</evidence>
<proteinExistence type="predicted"/>
<accession>A0AA51N776</accession>
<evidence type="ECO:0000313" key="3">
    <source>
        <dbReference type="Proteomes" id="UP001244443"/>
    </source>
</evidence>
<dbReference type="AlphaFoldDB" id="A0AA51N776"/>
<organism evidence="2 3">
    <name type="scientific">Marivirga arenosa</name>
    <dbReference type="NCBI Taxonomy" id="3059076"/>
    <lineage>
        <taxon>Bacteria</taxon>
        <taxon>Pseudomonadati</taxon>
        <taxon>Bacteroidota</taxon>
        <taxon>Cytophagia</taxon>
        <taxon>Cytophagales</taxon>
        <taxon>Marivirgaceae</taxon>
        <taxon>Marivirga</taxon>
    </lineage>
</organism>
<dbReference type="RefSeq" id="WP_308356873.1">
    <property type="nucleotide sequence ID" value="NZ_CP129970.2"/>
</dbReference>
<keyword evidence="1" id="KW-0175">Coiled coil</keyword>
<protein>
    <submittedName>
        <fullName evidence="2">Uncharacterized protein</fullName>
    </submittedName>
</protein>
<reference evidence="2" key="1">
    <citation type="submission" date="2023-08" db="EMBL/GenBank/DDBJ databases">
        <title>Comparative genomics and taxonomic characterization of three novel marine species of genus Marivirga.</title>
        <authorList>
            <person name="Muhammad N."/>
            <person name="Kim S.-G."/>
        </authorList>
    </citation>
    <scope>NUCLEOTIDE SEQUENCE [LARGE SCALE GENOMIC DNA]</scope>
    <source>
        <strain evidence="2">ABR2-2</strain>
    </source>
</reference>
<feature type="coiled-coil region" evidence="1">
    <location>
        <begin position="279"/>
        <end position="306"/>
    </location>
</feature>
<sequence length="309" mass="36278">METDIISLCSIINQAIHKPLYHNFFNIPNQLKYNQTFTSIDLIEDSQIAIDEFESAKSIGKKGRSTLLIYGLLQSLFLQQDGLYHLYKCIVDEKIKQTSFFDAFSFDKKIREVRNDIAGHPTNRKKTEFYFIAKGPITKDRFTYAGYTPNFRTVEVDIKTFIVKQLEFTRKVLQAVLVDISKKIEMKRTEHNDLLLTEMIVGAGRHFELIYRGIRDDKRNFQGEWGISGIKSSLDKIRKELHIRYNENLPIGLSEAFRLIDYIIHRFNHWNTEKTLFGNDDAEIFLDSLKNQLRELEEMLKEIDEEFKG</sequence>
<evidence type="ECO:0000256" key="1">
    <source>
        <dbReference type="SAM" id="Coils"/>
    </source>
</evidence>
<keyword evidence="3" id="KW-1185">Reference proteome</keyword>